<dbReference type="Pfam" id="PF21343">
    <property type="entry name" value="ACAD9-ACADV_C"/>
    <property type="match status" value="1"/>
</dbReference>
<evidence type="ECO:0000256" key="7">
    <source>
        <dbReference type="ARBA" id="ARBA00023002"/>
    </source>
</evidence>
<dbReference type="PANTHER" id="PTHR43884:SF9">
    <property type="entry name" value="COMPLEX I ASSEMBLY FACTOR ACAD9, MITOCHONDRIAL"/>
    <property type="match status" value="1"/>
</dbReference>
<dbReference type="Gene3D" id="2.40.110.10">
    <property type="entry name" value="Butyryl-CoA Dehydrogenase, subunit A, domain 2"/>
    <property type="match status" value="1"/>
</dbReference>
<gene>
    <name evidence="15" type="primary">ACAD9</name>
</gene>
<dbReference type="InterPro" id="IPR037069">
    <property type="entry name" value="AcylCoA_DH/ox_N_sf"/>
</dbReference>
<dbReference type="Gene3D" id="1.20.140.10">
    <property type="entry name" value="Butyryl-CoA Dehydrogenase, subunit A, domain 3"/>
    <property type="match status" value="2"/>
</dbReference>
<feature type="domain" description="Acyl-CoA oxidase/dehydrogenase middle" evidence="12">
    <location>
        <begin position="251"/>
        <end position="342"/>
    </location>
</feature>
<sequence>RGKVIGAAAGYFYRIVLKMLRLRNTLHRFVQQNSGKKFEYVNGKCIRATSTSAGRDSQSSAKATADNSFASEDAIDQQRRTGTGVKMAPDVGKLRARLPLVKNFFVGVVDNEMLGYPEVVQREEMSRIENEKLPLTNFFTDQVENAIIDRTRQIPAEVVDSVRQLGLYGLNVPAEFEGKGLGWTASLMLTEPESRCTNVALGLLSHRIIVDILKDVGTAEQQQRFLPTLANGSQVGVEAIFEYDMAENELFNTTAEYIVETNEWLLSGNKAFAIAGPFATTNATPLFLVIAQTRRANVKGDASRSTTIFLVDSNTAGVKLGEQHLTIGCRGLDIRRVEFDQVRLSPSCIVGAANEGNEVAEVLLRSNRLRSAMLGLGMAKQLVNDLTSYCIDNQQCNVPLKDMEMLQMHLSKASCATYAIESMIYMTAGILDEFATPDVALEAAITKYYSLTQLFKIAGKSMDIIGPKSLISGQETEVLFRDSAQLYTQGESMDTLRLYIALAGLQHAGGVLQDTVRMQRNPLFHPGHILGKFLQSSNIDNPKTKMRLNENVHPSLEPAAQSVEQSVARLQMCVELLLTRYGAAVVEKHHDMQRLAEIATTIYAMFASLARASRSYCIGLQLADYELVMASAVCTHGRKKVHTLCTEIFNGQYVNNDSNLQRLAKQVIKSKGYFPVHPLTFNF</sequence>
<dbReference type="InterPro" id="IPR009075">
    <property type="entry name" value="AcylCo_DH/oxidase_C"/>
</dbReference>
<feature type="compositionally biased region" description="Polar residues" evidence="10">
    <location>
        <begin position="51"/>
        <end position="70"/>
    </location>
</feature>
<evidence type="ECO:0000256" key="8">
    <source>
        <dbReference type="ARBA" id="ARBA00023128"/>
    </source>
</evidence>
<comment type="subcellular location">
    <subcellularLocation>
        <location evidence="2">Mitochondrion</location>
    </subcellularLocation>
</comment>
<evidence type="ECO:0000259" key="11">
    <source>
        <dbReference type="Pfam" id="PF00441"/>
    </source>
</evidence>
<evidence type="ECO:0000256" key="4">
    <source>
        <dbReference type="ARBA" id="ARBA00022630"/>
    </source>
</evidence>
<name>A0A034VH73_BACDO</name>
<feature type="non-terminal residue" evidence="15">
    <location>
        <position position="1"/>
    </location>
</feature>
<keyword evidence="8" id="KW-0496">Mitochondrion</keyword>
<evidence type="ECO:0000256" key="1">
    <source>
        <dbReference type="ARBA" id="ARBA00001974"/>
    </source>
</evidence>
<evidence type="ECO:0000256" key="5">
    <source>
        <dbReference type="ARBA" id="ARBA00022827"/>
    </source>
</evidence>
<reference evidence="15" key="1">
    <citation type="journal article" date="2014" name="BMC Genomics">
        <title>Characterizing the developmental transcriptome of the oriental fruit fly, Bactrocera dorsalis (Diptera: Tephritidae) through comparative genomic analysis with Drosophila melanogaster utilizing modENCODE datasets.</title>
        <authorList>
            <person name="Geib S.M."/>
            <person name="Calla B."/>
            <person name="Hall B."/>
            <person name="Hou S."/>
            <person name="Manoukis N.C."/>
        </authorList>
    </citation>
    <scope>NUCLEOTIDE SEQUENCE</scope>
    <source>
        <strain evidence="15">Punador</strain>
    </source>
</reference>
<feature type="domain" description="ACAD9/ACADV-like C-terminal" evidence="14">
    <location>
        <begin position="554"/>
        <end position="673"/>
    </location>
</feature>
<keyword evidence="6" id="KW-0809">Transit peptide</keyword>
<dbReference type="InterPro" id="IPR009100">
    <property type="entry name" value="AcylCoA_DH/oxidase_NM_dom_sf"/>
</dbReference>
<evidence type="ECO:0000259" key="12">
    <source>
        <dbReference type="Pfam" id="PF02770"/>
    </source>
</evidence>
<dbReference type="SUPFAM" id="SSF56645">
    <property type="entry name" value="Acyl-CoA dehydrogenase NM domain-like"/>
    <property type="match status" value="1"/>
</dbReference>
<dbReference type="OrthoDB" id="354at2759"/>
<evidence type="ECO:0000256" key="3">
    <source>
        <dbReference type="ARBA" id="ARBA00009347"/>
    </source>
</evidence>
<dbReference type="SUPFAM" id="SSF47203">
    <property type="entry name" value="Acyl-CoA dehydrogenase C-terminal domain-like"/>
    <property type="match status" value="2"/>
</dbReference>
<dbReference type="EMBL" id="GAKP01018049">
    <property type="protein sequence ID" value="JAC40903.1"/>
    <property type="molecule type" value="Transcribed_RNA"/>
</dbReference>
<comment type="similarity">
    <text evidence="3 9">Belongs to the acyl-CoA dehydrogenase family.</text>
</comment>
<dbReference type="PANTHER" id="PTHR43884">
    <property type="entry name" value="ACYL-COA DEHYDROGENASE"/>
    <property type="match status" value="1"/>
</dbReference>
<dbReference type="Pfam" id="PF02770">
    <property type="entry name" value="Acyl-CoA_dh_M"/>
    <property type="match status" value="1"/>
</dbReference>
<comment type="cofactor">
    <cofactor evidence="1 9">
        <name>FAD</name>
        <dbReference type="ChEBI" id="CHEBI:57692"/>
    </cofactor>
</comment>
<organism evidence="15">
    <name type="scientific">Bactrocera dorsalis</name>
    <name type="common">Oriental fruit fly</name>
    <name type="synonym">Dacus dorsalis</name>
    <dbReference type="NCBI Taxonomy" id="27457"/>
    <lineage>
        <taxon>Eukaryota</taxon>
        <taxon>Metazoa</taxon>
        <taxon>Ecdysozoa</taxon>
        <taxon>Arthropoda</taxon>
        <taxon>Hexapoda</taxon>
        <taxon>Insecta</taxon>
        <taxon>Pterygota</taxon>
        <taxon>Neoptera</taxon>
        <taxon>Endopterygota</taxon>
        <taxon>Diptera</taxon>
        <taxon>Brachycera</taxon>
        <taxon>Muscomorpha</taxon>
        <taxon>Tephritoidea</taxon>
        <taxon>Tephritidae</taxon>
        <taxon>Bactrocera</taxon>
        <taxon>Bactrocera</taxon>
    </lineage>
</organism>
<protein>
    <submittedName>
        <fullName evidence="15">Acyl-CoA dehydrogenase family member 9, mitochondrial</fullName>
    </submittedName>
</protein>
<dbReference type="InterPro" id="IPR006091">
    <property type="entry name" value="Acyl-CoA_Oxase/DH_mid-dom"/>
</dbReference>
<dbReference type="Pfam" id="PF02771">
    <property type="entry name" value="Acyl-CoA_dh_N"/>
    <property type="match status" value="1"/>
</dbReference>
<dbReference type="InterPro" id="IPR049448">
    <property type="entry name" value="ACAD9/ACADV-like_C"/>
</dbReference>
<feature type="domain" description="Acyl-CoA dehydrogenase/oxidase N-terminal" evidence="13">
    <location>
        <begin position="138"/>
        <end position="232"/>
    </location>
</feature>
<dbReference type="AlphaFoldDB" id="A0A034VH73"/>
<evidence type="ECO:0000256" key="2">
    <source>
        <dbReference type="ARBA" id="ARBA00004173"/>
    </source>
</evidence>
<keyword evidence="4 9" id="KW-0285">Flavoprotein</keyword>
<dbReference type="InterPro" id="IPR046373">
    <property type="entry name" value="Acyl-CoA_Oxase/DH_mid-dom_sf"/>
</dbReference>
<dbReference type="InterPro" id="IPR036250">
    <property type="entry name" value="AcylCo_DH-like_C"/>
</dbReference>
<evidence type="ECO:0000256" key="9">
    <source>
        <dbReference type="RuleBase" id="RU362125"/>
    </source>
</evidence>
<dbReference type="GO" id="GO:0006631">
    <property type="term" value="P:fatty acid metabolic process"/>
    <property type="evidence" value="ECO:0007669"/>
    <property type="project" value="UniProtKB-ARBA"/>
</dbReference>
<keyword evidence="5 9" id="KW-0274">FAD</keyword>
<evidence type="ECO:0000259" key="14">
    <source>
        <dbReference type="Pfam" id="PF21343"/>
    </source>
</evidence>
<dbReference type="Gene3D" id="1.10.540.10">
    <property type="entry name" value="Acyl-CoA dehydrogenase/oxidase, N-terminal domain"/>
    <property type="match status" value="1"/>
</dbReference>
<dbReference type="GO" id="GO:0005739">
    <property type="term" value="C:mitochondrion"/>
    <property type="evidence" value="ECO:0007669"/>
    <property type="project" value="UniProtKB-SubCell"/>
</dbReference>
<evidence type="ECO:0000256" key="6">
    <source>
        <dbReference type="ARBA" id="ARBA00022946"/>
    </source>
</evidence>
<feature type="region of interest" description="Disordered" evidence="10">
    <location>
        <begin position="51"/>
        <end position="80"/>
    </location>
</feature>
<dbReference type="GO" id="GO:0050660">
    <property type="term" value="F:flavin adenine dinucleotide binding"/>
    <property type="evidence" value="ECO:0007669"/>
    <property type="project" value="InterPro"/>
</dbReference>
<dbReference type="GO" id="GO:0003995">
    <property type="term" value="F:acyl-CoA dehydrogenase activity"/>
    <property type="evidence" value="ECO:0007669"/>
    <property type="project" value="TreeGrafter"/>
</dbReference>
<feature type="domain" description="Acyl-CoA dehydrogenase/oxidase C-terminal" evidence="11">
    <location>
        <begin position="354"/>
        <end position="483"/>
    </location>
</feature>
<evidence type="ECO:0000256" key="10">
    <source>
        <dbReference type="SAM" id="MobiDB-lite"/>
    </source>
</evidence>
<evidence type="ECO:0000259" key="13">
    <source>
        <dbReference type="Pfam" id="PF02771"/>
    </source>
</evidence>
<evidence type="ECO:0000313" key="15">
    <source>
        <dbReference type="EMBL" id="JAC40903.1"/>
    </source>
</evidence>
<accession>A0A034VH73</accession>
<proteinExistence type="inferred from homology"/>
<dbReference type="InterPro" id="IPR013786">
    <property type="entry name" value="AcylCoA_DH/ox_N"/>
</dbReference>
<keyword evidence="7 9" id="KW-0560">Oxidoreductase</keyword>
<dbReference type="Pfam" id="PF00441">
    <property type="entry name" value="Acyl-CoA_dh_1"/>
    <property type="match status" value="1"/>
</dbReference>